<gene>
    <name evidence="2" type="ORF">H8S08_01630</name>
</gene>
<protein>
    <recommendedName>
        <fullName evidence="4">DUF4185 domain-containing protein</fullName>
    </recommendedName>
</protein>
<feature type="signal peptide" evidence="1">
    <location>
        <begin position="1"/>
        <end position="25"/>
    </location>
</feature>
<dbReference type="EMBL" id="JACOOK010000001">
    <property type="protein sequence ID" value="MBC5615721.1"/>
    <property type="molecule type" value="Genomic_DNA"/>
</dbReference>
<evidence type="ECO:0000256" key="1">
    <source>
        <dbReference type="SAM" id="SignalP"/>
    </source>
</evidence>
<feature type="chain" id="PRO_5045675767" description="DUF4185 domain-containing protein" evidence="1">
    <location>
        <begin position="26"/>
        <end position="479"/>
    </location>
</feature>
<dbReference type="Gene3D" id="2.115.10.20">
    <property type="entry name" value="Glycosyl hydrolase domain, family 43"/>
    <property type="match status" value="1"/>
</dbReference>
<evidence type="ECO:0000313" key="3">
    <source>
        <dbReference type="Proteomes" id="UP000636891"/>
    </source>
</evidence>
<dbReference type="PROSITE" id="PS51257">
    <property type="entry name" value="PROKAR_LIPOPROTEIN"/>
    <property type="match status" value="1"/>
</dbReference>
<sequence>MKKRMKLVLAMIPALALGGCKSALEIPVVETGWDIYTGGQYRYGPSIIVNKDGSVDAWFAAPGGYHDDGNLKFDADAVMKPVVLGKGMTAAQRFAETKPFYSVRVICPNQQAKNASLTFSLYRWDTDYKTTLRHRPVATQRYENYKDNQSLELVNKDKFPYGEYLWTLSDGNNDQCMVWQSDKNMEGVTNYLNGEEVAGSFRARVSQDFSDGTIFWDQASYQHSTDGGKTWTPEQMVLLPTEFASDHFSVCDPAVAQWGDYYYAGYTSTENEGMVENHVYIARSKSPVGPWEKWNGSGWTTGTDVQPMIRYTDDPKKFGAGEPSFVVLGDSVYCYYTWNATGDESITTRLVTADANDPNWPAHLNFHGTVINKSDIKGADHCDVKYRDDLKKFQAIHAAQRMGPDSYIVLWESEDGIHFTRKGEIRDNLKPYLHNCGWSGDGRGHMRKGVQQYISYAYGTPEAVWGQWNTWWSPLKLTE</sequence>
<reference evidence="2 3" key="1">
    <citation type="submission" date="2020-08" db="EMBL/GenBank/DDBJ databases">
        <title>Genome public.</title>
        <authorList>
            <person name="Liu C."/>
            <person name="Sun Q."/>
        </authorList>
    </citation>
    <scope>NUCLEOTIDE SEQUENCE [LARGE SCALE GENOMIC DNA]</scope>
    <source>
        <strain evidence="2 3">New-7</strain>
    </source>
</reference>
<name>A0ABR7CJA2_9BACT</name>
<comment type="caution">
    <text evidence="2">The sequence shown here is derived from an EMBL/GenBank/DDBJ whole genome shotgun (WGS) entry which is preliminary data.</text>
</comment>
<accession>A0ABR7CJA2</accession>
<dbReference type="RefSeq" id="WP_118656278.1">
    <property type="nucleotide sequence ID" value="NZ_JACOOK010000001.1"/>
</dbReference>
<proteinExistence type="predicted"/>
<keyword evidence="1" id="KW-0732">Signal</keyword>
<evidence type="ECO:0000313" key="2">
    <source>
        <dbReference type="EMBL" id="MBC5615721.1"/>
    </source>
</evidence>
<dbReference type="SUPFAM" id="SSF75005">
    <property type="entry name" value="Arabinanase/levansucrase/invertase"/>
    <property type="match status" value="2"/>
</dbReference>
<dbReference type="Proteomes" id="UP000636891">
    <property type="component" value="Unassembled WGS sequence"/>
</dbReference>
<dbReference type="InterPro" id="IPR023296">
    <property type="entry name" value="Glyco_hydro_beta-prop_sf"/>
</dbReference>
<keyword evidence="3" id="KW-1185">Reference proteome</keyword>
<evidence type="ECO:0008006" key="4">
    <source>
        <dbReference type="Google" id="ProtNLM"/>
    </source>
</evidence>
<organism evidence="2 3">
    <name type="scientific">Alistipes hominis</name>
    <dbReference type="NCBI Taxonomy" id="2763015"/>
    <lineage>
        <taxon>Bacteria</taxon>
        <taxon>Pseudomonadati</taxon>
        <taxon>Bacteroidota</taxon>
        <taxon>Bacteroidia</taxon>
        <taxon>Bacteroidales</taxon>
        <taxon>Rikenellaceae</taxon>
        <taxon>Alistipes</taxon>
    </lineage>
</organism>